<dbReference type="Pfam" id="PF12770">
    <property type="entry name" value="CHAT"/>
    <property type="match status" value="1"/>
</dbReference>
<feature type="domain" description="CHAT" evidence="1">
    <location>
        <begin position="704"/>
        <end position="1002"/>
    </location>
</feature>
<accession>A0ABQ9NVJ3</accession>
<comment type="caution">
    <text evidence="2">The sequence shown here is derived from an EMBL/GenBank/DDBJ whole genome shotgun (WGS) entry which is preliminary data.</text>
</comment>
<dbReference type="EMBL" id="JAPDRL010000020">
    <property type="protein sequence ID" value="KAJ9666406.1"/>
    <property type="molecule type" value="Genomic_DNA"/>
</dbReference>
<organism evidence="2 3">
    <name type="scientific">Coniosporium apollinis</name>
    <dbReference type="NCBI Taxonomy" id="61459"/>
    <lineage>
        <taxon>Eukaryota</taxon>
        <taxon>Fungi</taxon>
        <taxon>Dikarya</taxon>
        <taxon>Ascomycota</taxon>
        <taxon>Pezizomycotina</taxon>
        <taxon>Dothideomycetes</taxon>
        <taxon>Dothideomycetes incertae sedis</taxon>
        <taxon>Coniosporium</taxon>
    </lineage>
</organism>
<keyword evidence="3" id="KW-1185">Reference proteome</keyword>
<name>A0ABQ9NVJ3_9PEZI</name>
<protein>
    <recommendedName>
        <fullName evidence="1">CHAT domain-containing protein</fullName>
    </recommendedName>
</protein>
<evidence type="ECO:0000313" key="2">
    <source>
        <dbReference type="EMBL" id="KAJ9666406.1"/>
    </source>
</evidence>
<dbReference type="InterPro" id="IPR024983">
    <property type="entry name" value="CHAT_dom"/>
</dbReference>
<reference evidence="2" key="1">
    <citation type="submission" date="2022-10" db="EMBL/GenBank/DDBJ databases">
        <title>Culturing micro-colonial fungi from biological soil crusts in the Mojave desert and describing Neophaeococcomyces mojavensis, and introducing the new genera and species Taxawa tesnikishii.</title>
        <authorList>
            <person name="Kurbessoian T."/>
            <person name="Stajich J.E."/>
        </authorList>
    </citation>
    <scope>NUCLEOTIDE SEQUENCE</scope>
    <source>
        <strain evidence="2">TK_1</strain>
    </source>
</reference>
<evidence type="ECO:0000259" key="1">
    <source>
        <dbReference type="Pfam" id="PF12770"/>
    </source>
</evidence>
<sequence>MGHSHLHRYELDESVSDLNEARAQCAQAVSMLNARHADPTVYYQYARVLHVISTREPSRASIDAAIDLFEKAISKAKHGLQSTHDHTLLRAECDRLASFQIGLSNALRQRYDFYGEEVDIEMAIEVVVNALNENLGQPIITLLNFALANALFSRSERTGSYPDLKAAAEKIERIIKSCPTPLSAQVPLLITYSNLLQCMFEKTGDVADLNRSIQVLEFIDWPRVGKGTGTRNGLQTLSIGLAARYRSQGSVDDLNAAIRIGVDLISGMRTDDLARPGVLNNTALLLLHRYDRFGVMRDLRQADEYSSEALSSEAYKWHFYYDTTRSRVLCELYKTMRWRADIVRTLDEAILRAERVVDISANEPQNPDRAIYQHNLARALLAKWEYFGSPPELLDRAAYALADAARIVAEDNPDRYDYLYEMAEAGIQSNSGEIYERFLLRTVLKAPLAATSTRAKSGHALAKLLAKNNDLREASLSSRAAVQLLQDIAPSQLELADRQFLLSGFGQLVSEAAMIMTTAGSSTLEIIRTLEQGRGVIISQILDSRSDLTELEAQHPDLAKELKSAREALDIRTGTSIRYVTSKGQHYYIQRTVGHIAAQKIRQVINLIRTETSFSNFLMPPVEEDLLALSDRGAIAMINVADSTAYGLDESKGAAAYLLHNRRFKTLPLPNLKLSKLNRLTKNWQAAQQTMQESPTEASATLRELLSWLYDVLAAPILNLMDLREPDDPLQPLNRIWWITSGQLGILPLHAAGTYDSGSVTSDSMVMDRVISSYAPTLKTLIYSHQSLARTLVPTQSAPTTVLVAMPTTPKQAPLPHATAEVNRVASLIPITSTILAEPTTNEVLSALQSAAYVHLATHGFSNASDPSKSALLLSDGALDVRKITRARLAKPRLAYLSACQTLASEGEELRDECLHITSAFQCAGFPHVVGTLWAVWDRCAADIGEEFWKSLIQYKRSGDREESQDVDVSGDRVARALHQAVKKLRDRGEDIIRWGSFVHSGI</sequence>
<gene>
    <name evidence="2" type="ORF">H2201_003594</name>
</gene>
<dbReference type="Proteomes" id="UP001172684">
    <property type="component" value="Unassembled WGS sequence"/>
</dbReference>
<proteinExistence type="predicted"/>
<evidence type="ECO:0000313" key="3">
    <source>
        <dbReference type="Proteomes" id="UP001172684"/>
    </source>
</evidence>